<evidence type="ECO:0000313" key="2">
    <source>
        <dbReference type="EMBL" id="KAF7802924.1"/>
    </source>
</evidence>
<dbReference type="AlphaFoldDB" id="A0A834W3G2"/>
<evidence type="ECO:0000313" key="3">
    <source>
        <dbReference type="Proteomes" id="UP000634136"/>
    </source>
</evidence>
<dbReference type="Proteomes" id="UP000634136">
    <property type="component" value="Unassembled WGS sequence"/>
</dbReference>
<name>A0A834W3G2_9FABA</name>
<reference evidence="2" key="1">
    <citation type="submission" date="2020-09" db="EMBL/GenBank/DDBJ databases">
        <title>Genome-Enabled Discovery of Anthraquinone Biosynthesis in Senna tora.</title>
        <authorList>
            <person name="Kang S.-H."/>
            <person name="Pandey R.P."/>
            <person name="Lee C.-M."/>
            <person name="Sim J.-S."/>
            <person name="Jeong J.-T."/>
            <person name="Choi B.-S."/>
            <person name="Jung M."/>
            <person name="Ginzburg D."/>
            <person name="Zhao K."/>
            <person name="Won S.Y."/>
            <person name="Oh T.-J."/>
            <person name="Yu Y."/>
            <person name="Kim N.-H."/>
            <person name="Lee O.R."/>
            <person name="Lee T.-H."/>
            <person name="Bashyal P."/>
            <person name="Kim T.-S."/>
            <person name="Lee W.-H."/>
            <person name="Kawkins C."/>
            <person name="Kim C.-K."/>
            <person name="Kim J.S."/>
            <person name="Ahn B.O."/>
            <person name="Rhee S.Y."/>
            <person name="Sohng J.K."/>
        </authorList>
    </citation>
    <scope>NUCLEOTIDE SEQUENCE</scope>
    <source>
        <tissue evidence="2">Leaf</tissue>
    </source>
</reference>
<organism evidence="2 3">
    <name type="scientific">Senna tora</name>
    <dbReference type="NCBI Taxonomy" id="362788"/>
    <lineage>
        <taxon>Eukaryota</taxon>
        <taxon>Viridiplantae</taxon>
        <taxon>Streptophyta</taxon>
        <taxon>Embryophyta</taxon>
        <taxon>Tracheophyta</taxon>
        <taxon>Spermatophyta</taxon>
        <taxon>Magnoliopsida</taxon>
        <taxon>eudicotyledons</taxon>
        <taxon>Gunneridae</taxon>
        <taxon>Pentapetalae</taxon>
        <taxon>rosids</taxon>
        <taxon>fabids</taxon>
        <taxon>Fabales</taxon>
        <taxon>Fabaceae</taxon>
        <taxon>Caesalpinioideae</taxon>
        <taxon>Cassia clade</taxon>
        <taxon>Senna</taxon>
    </lineage>
</organism>
<sequence>MGEEKNTGKREMGFLPTARKNGGDGGSGCYCERMACCGYGSKEREGRRRAKTMVVRWWREQKTPEMKVNVNGGNGGGWRLMVASVERGEEEGKWVTNHSLPRVKL</sequence>
<feature type="compositionally biased region" description="Basic and acidic residues" evidence="1">
    <location>
        <begin position="1"/>
        <end position="12"/>
    </location>
</feature>
<evidence type="ECO:0000256" key="1">
    <source>
        <dbReference type="SAM" id="MobiDB-lite"/>
    </source>
</evidence>
<accession>A0A834W3G2</accession>
<comment type="caution">
    <text evidence="2">The sequence shown here is derived from an EMBL/GenBank/DDBJ whole genome shotgun (WGS) entry which is preliminary data.</text>
</comment>
<protein>
    <submittedName>
        <fullName evidence="2">Uncharacterized protein</fullName>
    </submittedName>
</protein>
<feature type="region of interest" description="Disordered" evidence="1">
    <location>
        <begin position="1"/>
        <end position="26"/>
    </location>
</feature>
<keyword evidence="3" id="KW-1185">Reference proteome</keyword>
<dbReference type="EMBL" id="JAAIUW010000013">
    <property type="protein sequence ID" value="KAF7802924.1"/>
    <property type="molecule type" value="Genomic_DNA"/>
</dbReference>
<gene>
    <name evidence="2" type="ORF">G2W53_042035</name>
</gene>
<proteinExistence type="predicted"/>